<dbReference type="AlphaFoldDB" id="A0A939IS92"/>
<evidence type="ECO:0008006" key="3">
    <source>
        <dbReference type="Google" id="ProtNLM"/>
    </source>
</evidence>
<dbReference type="Proteomes" id="UP000664654">
    <property type="component" value="Unassembled WGS sequence"/>
</dbReference>
<evidence type="ECO:0000313" key="2">
    <source>
        <dbReference type="Proteomes" id="UP000664654"/>
    </source>
</evidence>
<gene>
    <name evidence="1" type="ORF">J0A66_13205</name>
</gene>
<comment type="caution">
    <text evidence="1">The sequence shown here is derived from an EMBL/GenBank/DDBJ whole genome shotgun (WGS) entry which is preliminary data.</text>
</comment>
<proteinExistence type="predicted"/>
<dbReference type="EMBL" id="JAFKCV010000007">
    <property type="protein sequence ID" value="MBN7826186.1"/>
    <property type="molecule type" value="Genomic_DNA"/>
</dbReference>
<organism evidence="1 2">
    <name type="scientific">Bowmanella dokdonensis</name>
    <dbReference type="NCBI Taxonomy" id="751969"/>
    <lineage>
        <taxon>Bacteria</taxon>
        <taxon>Pseudomonadati</taxon>
        <taxon>Pseudomonadota</taxon>
        <taxon>Gammaproteobacteria</taxon>
        <taxon>Alteromonadales</taxon>
        <taxon>Alteromonadaceae</taxon>
        <taxon>Bowmanella</taxon>
    </lineage>
</organism>
<sequence length="134" mass="15407">MKYVIGLLLPFLLIACVANDHWEGFSTAEVMRWKELGLQERTAQKYQANGLSAMEVQAWMNQGFVDQDNVILWSKSRFNPVEAKIWRDAGFDLDEAKAWASENFTAMEATNWKMQDFTLTQAVRERAKGLSPTR</sequence>
<dbReference type="RefSeq" id="WP_206574301.1">
    <property type="nucleotide sequence ID" value="NZ_JAFKCV010000007.1"/>
</dbReference>
<accession>A0A939IS92</accession>
<keyword evidence="2" id="KW-1185">Reference proteome</keyword>
<evidence type="ECO:0000313" key="1">
    <source>
        <dbReference type="EMBL" id="MBN7826186.1"/>
    </source>
</evidence>
<protein>
    <recommendedName>
        <fullName evidence="3">Lipoprotein</fullName>
    </recommendedName>
</protein>
<reference evidence="1" key="1">
    <citation type="submission" date="2021-03" db="EMBL/GenBank/DDBJ databases">
        <title>novel species isolated from a fishpond in China.</title>
        <authorList>
            <person name="Lu H."/>
            <person name="Cai Z."/>
        </authorList>
    </citation>
    <scope>NUCLEOTIDE SEQUENCE</scope>
    <source>
        <strain evidence="1">JCM 30855</strain>
    </source>
</reference>
<dbReference type="PROSITE" id="PS51257">
    <property type="entry name" value="PROKAR_LIPOPROTEIN"/>
    <property type="match status" value="1"/>
</dbReference>
<name>A0A939IS92_9ALTE</name>